<keyword evidence="2 6" id="KW-0689">Ribosomal protein</keyword>
<dbReference type="PANTHER" id="PTHR10934">
    <property type="entry name" value="60S RIBOSOMAL PROTEIN L18"/>
    <property type="match status" value="1"/>
</dbReference>
<evidence type="ECO:0000256" key="3">
    <source>
        <dbReference type="ARBA" id="ARBA00023274"/>
    </source>
</evidence>
<dbReference type="SUPFAM" id="SSF52080">
    <property type="entry name" value="Ribosomal proteins L15p and L18e"/>
    <property type="match status" value="1"/>
</dbReference>
<dbReference type="FunFam" id="3.100.10.10:FF:000001">
    <property type="entry name" value="60S ribosomal protein L18"/>
    <property type="match status" value="1"/>
</dbReference>
<dbReference type="GO" id="GO:0003735">
    <property type="term" value="F:structural constituent of ribosome"/>
    <property type="evidence" value="ECO:0007669"/>
    <property type="project" value="InterPro"/>
</dbReference>
<evidence type="ECO:0000256" key="1">
    <source>
        <dbReference type="ARBA" id="ARBA00006815"/>
    </source>
</evidence>
<dbReference type="GO" id="GO:0006412">
    <property type="term" value="P:translation"/>
    <property type="evidence" value="ECO:0007669"/>
    <property type="project" value="InterPro"/>
</dbReference>
<dbReference type="PROSITE" id="PS01106">
    <property type="entry name" value="RIBOSOMAL_L18E"/>
    <property type="match status" value="1"/>
</dbReference>
<comment type="similarity">
    <text evidence="1">Belongs to the eukaryotic ribosomal protein eL18 family.</text>
</comment>
<dbReference type="GO" id="GO:0003723">
    <property type="term" value="F:RNA binding"/>
    <property type="evidence" value="ECO:0007669"/>
    <property type="project" value="TreeGrafter"/>
</dbReference>
<reference evidence="6" key="1">
    <citation type="submission" date="2022-07" db="EMBL/GenBank/DDBJ databases">
        <title>Phylogenomic reconstructions and comparative analyses of Kickxellomycotina fungi.</title>
        <authorList>
            <person name="Reynolds N.K."/>
            <person name="Stajich J.E."/>
            <person name="Barry K."/>
            <person name="Grigoriev I.V."/>
            <person name="Crous P."/>
            <person name="Smith M.E."/>
        </authorList>
    </citation>
    <scope>NUCLEOTIDE SEQUENCE</scope>
    <source>
        <strain evidence="6">BCRC 34381</strain>
    </source>
</reference>
<dbReference type="InterPro" id="IPR021131">
    <property type="entry name" value="Ribosomal_uL15/eL18"/>
</dbReference>
<evidence type="ECO:0000313" key="6">
    <source>
        <dbReference type="EMBL" id="KAJ1736183.1"/>
    </source>
</evidence>
<dbReference type="InterPro" id="IPR000039">
    <property type="entry name" value="Ribosomal_eL18"/>
</dbReference>
<dbReference type="PANTHER" id="PTHR10934:SF2">
    <property type="entry name" value="LARGE RIBOSOMAL SUBUNIT PROTEIN EL18"/>
    <property type="match status" value="1"/>
</dbReference>
<dbReference type="InterPro" id="IPR036227">
    <property type="entry name" value="Ribosomal_uL15/eL18_sf"/>
</dbReference>
<name>A0A9W7YHB4_9FUNG</name>
<gene>
    <name evidence="6" type="primary">RPL18</name>
    <name evidence="6" type="ORF">LPJ61_000142</name>
</gene>
<sequence length="201" mass="22227">MTRNEPCLLDGTYTSSGIDIAKKHVKSKNRSAPVSENVYLLLLVKLYRFLARRTNSNFNKVVLKRLYMSRVNHPPVSLSRLVSLTKNTTGNTAVVIGTITNDERFEVVPKMSVAALHVTKTARARILNAGGEILTLDQLALRAPTGSGCILLRGKRSAREAAKHFGRAPGTPGSHTKPYVRSKGRKFERARGRRASRGYKN</sequence>
<dbReference type="Proteomes" id="UP001143981">
    <property type="component" value="Unassembled WGS sequence"/>
</dbReference>
<dbReference type="Gene3D" id="3.100.10.10">
    <property type="match status" value="1"/>
</dbReference>
<evidence type="ECO:0000313" key="7">
    <source>
        <dbReference type="Proteomes" id="UP001143981"/>
    </source>
</evidence>
<evidence type="ECO:0000259" key="5">
    <source>
        <dbReference type="Pfam" id="PF17135"/>
    </source>
</evidence>
<proteinExistence type="inferred from homology"/>
<dbReference type="AlphaFoldDB" id="A0A9W7YHB4"/>
<protein>
    <submittedName>
        <fullName evidence="6">60S ribosomal protein L18</fullName>
    </submittedName>
</protein>
<feature type="domain" description="Large ribosomal subunit protein uL15/eL18" evidence="5">
    <location>
        <begin position="17"/>
        <end position="201"/>
    </location>
</feature>
<organism evidence="6 7">
    <name type="scientific">Coemansia biformis</name>
    <dbReference type="NCBI Taxonomy" id="1286918"/>
    <lineage>
        <taxon>Eukaryota</taxon>
        <taxon>Fungi</taxon>
        <taxon>Fungi incertae sedis</taxon>
        <taxon>Zoopagomycota</taxon>
        <taxon>Kickxellomycotina</taxon>
        <taxon>Kickxellomycetes</taxon>
        <taxon>Kickxellales</taxon>
        <taxon>Kickxellaceae</taxon>
        <taxon>Coemansia</taxon>
    </lineage>
</organism>
<dbReference type="InterPro" id="IPR021132">
    <property type="entry name" value="Ribosomal_eL18/eL18-A/B/_CS"/>
</dbReference>
<dbReference type="EMBL" id="JANBOI010000002">
    <property type="protein sequence ID" value="KAJ1736183.1"/>
    <property type="molecule type" value="Genomic_DNA"/>
</dbReference>
<feature type="compositionally biased region" description="Basic residues" evidence="4">
    <location>
        <begin position="191"/>
        <end position="201"/>
    </location>
</feature>
<dbReference type="Pfam" id="PF17135">
    <property type="entry name" value="Ribosomal_L18"/>
    <property type="match status" value="1"/>
</dbReference>
<dbReference type="GO" id="GO:0022625">
    <property type="term" value="C:cytosolic large ribosomal subunit"/>
    <property type="evidence" value="ECO:0007669"/>
    <property type="project" value="TreeGrafter"/>
</dbReference>
<comment type="caution">
    <text evidence="6">The sequence shown here is derived from an EMBL/GenBank/DDBJ whole genome shotgun (WGS) entry which is preliminary data.</text>
</comment>
<keyword evidence="7" id="KW-1185">Reference proteome</keyword>
<keyword evidence="3" id="KW-0687">Ribonucleoprotein</keyword>
<evidence type="ECO:0000256" key="4">
    <source>
        <dbReference type="SAM" id="MobiDB-lite"/>
    </source>
</evidence>
<dbReference type="OrthoDB" id="6353017at2759"/>
<accession>A0A9W7YHB4</accession>
<evidence type="ECO:0000256" key="2">
    <source>
        <dbReference type="ARBA" id="ARBA00022980"/>
    </source>
</evidence>
<feature type="region of interest" description="Disordered" evidence="4">
    <location>
        <begin position="161"/>
        <end position="201"/>
    </location>
</feature>